<dbReference type="AlphaFoldDB" id="A0A835Y5P0"/>
<organism evidence="1 2">
    <name type="scientific">Edaphochlamys debaryana</name>
    <dbReference type="NCBI Taxonomy" id="47281"/>
    <lineage>
        <taxon>Eukaryota</taxon>
        <taxon>Viridiplantae</taxon>
        <taxon>Chlorophyta</taxon>
        <taxon>core chlorophytes</taxon>
        <taxon>Chlorophyceae</taxon>
        <taxon>CS clade</taxon>
        <taxon>Chlamydomonadales</taxon>
        <taxon>Chlamydomonadales incertae sedis</taxon>
        <taxon>Edaphochlamys</taxon>
    </lineage>
</organism>
<comment type="caution">
    <text evidence="1">The sequence shown here is derived from an EMBL/GenBank/DDBJ whole genome shotgun (WGS) entry which is preliminary data.</text>
</comment>
<accession>A0A835Y5P0</accession>
<proteinExistence type="predicted"/>
<dbReference type="Proteomes" id="UP000612055">
    <property type="component" value="Unassembled WGS sequence"/>
</dbReference>
<evidence type="ECO:0000313" key="1">
    <source>
        <dbReference type="EMBL" id="KAG2495188.1"/>
    </source>
</evidence>
<sequence length="242" mass="25354">MLGLALRRAAPGAPGISDAQRTAYASLHSKLADALLDIKVAVNNNKLSPGTALELCTALVKTHTLRAFCPLLAAASSALLPPPGQPQPRAPRRLVQSAFSLLQAAVNTNCLIVDIVEHYARSKSRLSLLSTLATELAESGLLEHWSRLALALGGCEGVDEGAAKAAAQMGFILRTALQDKWEHSTRAGSEKSDGAVCDEVSWSHLLLSGSCPSLVYLLSSHLVAFVAEVDGGPTYGLPTAPE</sequence>
<gene>
    <name evidence="1" type="ORF">HYH03_006794</name>
</gene>
<name>A0A835Y5P0_9CHLO</name>
<evidence type="ECO:0000313" key="2">
    <source>
        <dbReference type="Proteomes" id="UP000612055"/>
    </source>
</evidence>
<reference evidence="1" key="1">
    <citation type="journal article" date="2020" name="bioRxiv">
        <title>Comparative genomics of Chlamydomonas.</title>
        <authorList>
            <person name="Craig R.J."/>
            <person name="Hasan A.R."/>
            <person name="Ness R.W."/>
            <person name="Keightley P.D."/>
        </authorList>
    </citation>
    <scope>NUCLEOTIDE SEQUENCE</scope>
    <source>
        <strain evidence="1">CCAP 11/70</strain>
    </source>
</reference>
<dbReference type="EMBL" id="JAEHOE010000026">
    <property type="protein sequence ID" value="KAG2495188.1"/>
    <property type="molecule type" value="Genomic_DNA"/>
</dbReference>
<keyword evidence="2" id="KW-1185">Reference proteome</keyword>
<protein>
    <submittedName>
        <fullName evidence="1">Uncharacterized protein</fullName>
    </submittedName>
</protein>